<dbReference type="InterPro" id="IPR011864">
    <property type="entry name" value="Phosphate_PstC"/>
</dbReference>
<feature type="transmembrane region" description="Helical" evidence="9">
    <location>
        <begin position="20"/>
        <end position="41"/>
    </location>
</feature>
<dbReference type="SUPFAM" id="SSF161098">
    <property type="entry name" value="MetI-like"/>
    <property type="match status" value="1"/>
</dbReference>
<protein>
    <recommendedName>
        <fullName evidence="10">Phosphate transport system permease protein</fullName>
    </recommendedName>
</protein>
<accession>A0AA90ST20</accession>
<dbReference type="Proteomes" id="UP001240777">
    <property type="component" value="Unassembled WGS sequence"/>
</dbReference>
<keyword evidence="6 9" id="KW-0812">Transmembrane</keyword>
<feature type="transmembrane region" description="Helical" evidence="9">
    <location>
        <begin position="197"/>
        <end position="221"/>
    </location>
</feature>
<feature type="transmembrane region" description="Helical" evidence="9">
    <location>
        <begin position="258"/>
        <end position="280"/>
    </location>
</feature>
<evidence type="ECO:0000256" key="6">
    <source>
        <dbReference type="ARBA" id="ARBA00022692"/>
    </source>
</evidence>
<dbReference type="Pfam" id="PF00528">
    <property type="entry name" value="BPD_transp_1"/>
    <property type="match status" value="1"/>
</dbReference>
<dbReference type="InterPro" id="IPR000515">
    <property type="entry name" value="MetI-like"/>
</dbReference>
<evidence type="ECO:0000256" key="9">
    <source>
        <dbReference type="RuleBase" id="RU363032"/>
    </source>
</evidence>
<evidence type="ECO:0000256" key="2">
    <source>
        <dbReference type="ARBA" id="ARBA00007069"/>
    </source>
</evidence>
<keyword evidence="8 9" id="KW-0472">Membrane</keyword>
<keyword evidence="15" id="KW-1185">Reference proteome</keyword>
<dbReference type="GO" id="GO:0005886">
    <property type="term" value="C:plasma membrane"/>
    <property type="evidence" value="ECO:0007669"/>
    <property type="project" value="UniProtKB-SubCell"/>
</dbReference>
<evidence type="ECO:0000313" key="15">
    <source>
        <dbReference type="Proteomes" id="UP001240777"/>
    </source>
</evidence>
<dbReference type="NCBIfam" id="TIGR02138">
    <property type="entry name" value="phosphate_pstC"/>
    <property type="match status" value="1"/>
</dbReference>
<gene>
    <name evidence="13" type="primary">pstC</name>
    <name evidence="12" type="ORF">Q5I04_06780</name>
    <name evidence="13" type="ORF">Q5I06_07110</name>
</gene>
<feature type="domain" description="ABC transmembrane type-1" evidence="11">
    <location>
        <begin position="67"/>
        <end position="276"/>
    </location>
</feature>
<keyword evidence="5 10" id="KW-0592">Phosphate transport</keyword>
<evidence type="ECO:0000256" key="8">
    <source>
        <dbReference type="ARBA" id="ARBA00023136"/>
    </source>
</evidence>
<keyword evidence="4 10" id="KW-1003">Cell membrane</keyword>
<evidence type="ECO:0000256" key="1">
    <source>
        <dbReference type="ARBA" id="ARBA00004651"/>
    </source>
</evidence>
<proteinExistence type="inferred from homology"/>
<dbReference type="GO" id="GO:0006817">
    <property type="term" value="P:phosphate ion transport"/>
    <property type="evidence" value="ECO:0007669"/>
    <property type="project" value="UniProtKB-KW"/>
</dbReference>
<comment type="similarity">
    <text evidence="2 10">Belongs to the binding-protein-dependent transport system permease family. CysTW subfamily.</text>
</comment>
<dbReference type="Proteomes" id="UP001177258">
    <property type="component" value="Unassembled WGS sequence"/>
</dbReference>
<feature type="transmembrane region" description="Helical" evidence="9">
    <location>
        <begin position="61"/>
        <end position="91"/>
    </location>
</feature>
<evidence type="ECO:0000313" key="14">
    <source>
        <dbReference type="Proteomes" id="UP001177258"/>
    </source>
</evidence>
<dbReference type="GO" id="GO:0005315">
    <property type="term" value="F:phosphate transmembrane transporter activity"/>
    <property type="evidence" value="ECO:0007669"/>
    <property type="project" value="InterPro"/>
</dbReference>
<dbReference type="AlphaFoldDB" id="A0AA90ST20"/>
<dbReference type="InterPro" id="IPR035906">
    <property type="entry name" value="MetI-like_sf"/>
</dbReference>
<sequence length="290" mass="31480">MQNFAMKERLFFHTSRTFAFFVLIILVGIFITLFIQALPAIKTFGFSFLITSDWSPNKEIFGGAAAIYGSVIGTILAMIFAIPLSLGIAIFLSEICPKKLKTFISSAIELLAAIPSIVYGMWGLFYLTPFLGKVFGGMGIGILSAAIILSIMILPFMSSITQEGMQTTPNILKESAYALGATKVEVIKDVILPHIKVGVIGGMILALGRALGETMAVTFVIGNSHKITSSLLLPATNIPATLANEFAEADSDLYYSSLFYLALILFSLSLFVITTAKFYLIKKTKKGKIR</sequence>
<feature type="transmembrane region" description="Helical" evidence="9">
    <location>
        <begin position="103"/>
        <end position="122"/>
    </location>
</feature>
<keyword evidence="3 9" id="KW-0813">Transport</keyword>
<dbReference type="EMBL" id="JAUYZK010000011">
    <property type="protein sequence ID" value="MDP2539539.1"/>
    <property type="molecule type" value="Genomic_DNA"/>
</dbReference>
<keyword evidence="7 9" id="KW-1133">Transmembrane helix</keyword>
<evidence type="ECO:0000313" key="13">
    <source>
        <dbReference type="EMBL" id="MDP2539539.1"/>
    </source>
</evidence>
<comment type="function">
    <text evidence="10">Part of the binding-protein-dependent transport system for phosphate; probably responsible for the translocation of the substrate across the membrane.</text>
</comment>
<dbReference type="PANTHER" id="PTHR30425:SF1">
    <property type="entry name" value="PHOSPHATE TRANSPORT SYSTEM PERMEASE PROTEIN PSTC"/>
    <property type="match status" value="1"/>
</dbReference>
<reference evidence="12 14" key="3">
    <citation type="journal article" date="2024" name="Syst. Appl. Microbiol.">
        <title>Helicobacter cappadocius sp. nov., from lizards: The first psychrotrophic Helicobacter species.</title>
        <authorList>
            <person name="Aydin F."/>
            <person name="Tarhane S."/>
            <person name="Karakaya E."/>
            <person name="Abay S."/>
            <person name="Kayman T."/>
            <person name="Guran O."/>
            <person name="Bozkurt E."/>
            <person name="Uzum N."/>
            <person name="Avci A."/>
            <person name="Olgun K."/>
            <person name="Jablonski D."/>
            <person name="Guran C."/>
            <person name="Burcin Saticioglu I."/>
        </authorList>
    </citation>
    <scope>NUCLEOTIDE SEQUENCE [LARGE SCALE GENOMIC DNA]</scope>
    <source>
        <strain evidence="12">Faydin-H75</strain>
        <strain evidence="14">faydin-H76</strain>
    </source>
</reference>
<feature type="transmembrane region" description="Helical" evidence="9">
    <location>
        <begin position="134"/>
        <end position="156"/>
    </location>
</feature>
<comment type="subcellular location">
    <subcellularLocation>
        <location evidence="1 9">Cell membrane</location>
        <topology evidence="1 9">Multi-pass membrane protein</topology>
    </subcellularLocation>
</comment>
<evidence type="ECO:0000256" key="10">
    <source>
        <dbReference type="RuleBase" id="RU363054"/>
    </source>
</evidence>
<dbReference type="CDD" id="cd06261">
    <property type="entry name" value="TM_PBP2"/>
    <property type="match status" value="1"/>
</dbReference>
<dbReference type="PROSITE" id="PS50928">
    <property type="entry name" value="ABC_TM1"/>
    <property type="match status" value="1"/>
</dbReference>
<dbReference type="RefSeq" id="WP_305517453.1">
    <property type="nucleotide sequence ID" value="NZ_JAUPEV010000011.1"/>
</dbReference>
<evidence type="ECO:0000256" key="3">
    <source>
        <dbReference type="ARBA" id="ARBA00022448"/>
    </source>
</evidence>
<name>A0AA90ST20_9HELI</name>
<evidence type="ECO:0000313" key="12">
    <source>
        <dbReference type="EMBL" id="MDO7253611.1"/>
    </source>
</evidence>
<evidence type="ECO:0000259" key="11">
    <source>
        <dbReference type="PROSITE" id="PS50928"/>
    </source>
</evidence>
<evidence type="ECO:0000256" key="4">
    <source>
        <dbReference type="ARBA" id="ARBA00022475"/>
    </source>
</evidence>
<evidence type="ECO:0000256" key="5">
    <source>
        <dbReference type="ARBA" id="ARBA00022592"/>
    </source>
</evidence>
<dbReference type="PANTHER" id="PTHR30425">
    <property type="entry name" value="PHOSPHATE TRANSPORT SYSTEM PERMEASE PROTEIN PST"/>
    <property type="match status" value="1"/>
</dbReference>
<evidence type="ECO:0000256" key="7">
    <source>
        <dbReference type="ARBA" id="ARBA00022989"/>
    </source>
</evidence>
<reference evidence="13 15" key="1">
    <citation type="submission" date="2023-07" db="EMBL/GenBank/DDBJ databases">
        <title>Unpublished Manusciprt.</title>
        <authorList>
            <person name="Aydin F."/>
            <person name="Tarhane S."/>
            <person name="Saticioglu I.B."/>
            <person name="Karakaya E."/>
            <person name="Abay S."/>
            <person name="Guran O."/>
            <person name="Bozkurt E."/>
            <person name="Uzum N."/>
            <person name="Olgun K."/>
            <person name="Jablonski D."/>
        </authorList>
    </citation>
    <scope>NUCLEOTIDE SEQUENCE</scope>
    <source>
        <strain evidence="15">faydin-H75</strain>
        <strain evidence="13">Faydin-H76</strain>
    </source>
</reference>
<organism evidence="13 14">
    <name type="scientific">Helicobacter cappadocius</name>
    <dbReference type="NCBI Taxonomy" id="3063998"/>
    <lineage>
        <taxon>Bacteria</taxon>
        <taxon>Pseudomonadati</taxon>
        <taxon>Campylobacterota</taxon>
        <taxon>Epsilonproteobacteria</taxon>
        <taxon>Campylobacterales</taxon>
        <taxon>Helicobacteraceae</taxon>
        <taxon>Helicobacter</taxon>
    </lineage>
</organism>
<dbReference type="EMBL" id="JAUPEV010000011">
    <property type="protein sequence ID" value="MDO7253611.1"/>
    <property type="molecule type" value="Genomic_DNA"/>
</dbReference>
<comment type="caution">
    <text evidence="13">The sequence shown here is derived from an EMBL/GenBank/DDBJ whole genome shotgun (WGS) entry which is preliminary data.</text>
</comment>
<dbReference type="InterPro" id="IPR051124">
    <property type="entry name" value="Phosphate_Transport_Permease"/>
</dbReference>
<dbReference type="Gene3D" id="1.10.3720.10">
    <property type="entry name" value="MetI-like"/>
    <property type="match status" value="1"/>
</dbReference>
<reference evidence="12" key="2">
    <citation type="submission" date="2023-07" db="EMBL/GenBank/DDBJ databases">
        <authorList>
            <person name="Aydin F."/>
            <person name="Tarhane S."/>
            <person name="Saticioglu I.B."/>
            <person name="Karakaya E."/>
            <person name="Abay S."/>
            <person name="Guran O."/>
            <person name="Bozkurt E."/>
            <person name="Uzum N."/>
            <person name="Olgun K."/>
            <person name="Jablonski D."/>
        </authorList>
    </citation>
    <scope>NUCLEOTIDE SEQUENCE</scope>
    <source>
        <strain evidence="12">Faydin-H75</strain>
    </source>
</reference>